<dbReference type="Proteomes" id="UP000886787">
    <property type="component" value="Unassembled WGS sequence"/>
</dbReference>
<evidence type="ECO:0000313" key="2">
    <source>
        <dbReference type="Proteomes" id="UP000886787"/>
    </source>
</evidence>
<sequence>MTIRECIDKCDRLRPNAIDDMEKIEWLEELDRNLYTEFFSKFTTKQDFTEYGDDTGATLLVNDAFASVYVYYVLAQIDFHLAEIDRYNNDMLMFNQTLDAFERYYTRTHSGKDTELKNIMR</sequence>
<dbReference type="EMBL" id="DVFW01000014">
    <property type="protein sequence ID" value="HIQ80051.1"/>
    <property type="molecule type" value="Genomic_DNA"/>
</dbReference>
<reference evidence="1" key="1">
    <citation type="submission" date="2020-10" db="EMBL/GenBank/DDBJ databases">
        <authorList>
            <person name="Gilroy R."/>
        </authorList>
    </citation>
    <scope>NUCLEOTIDE SEQUENCE</scope>
    <source>
        <strain evidence="1">ChiSjej1B19-3389</strain>
    </source>
</reference>
<accession>A0A9D0ZH01</accession>
<protein>
    <submittedName>
        <fullName evidence="1">Uncharacterized protein</fullName>
    </submittedName>
</protein>
<proteinExistence type="predicted"/>
<name>A0A9D0ZH01_9FIRM</name>
<evidence type="ECO:0000313" key="1">
    <source>
        <dbReference type="EMBL" id="HIQ80051.1"/>
    </source>
</evidence>
<dbReference type="AlphaFoldDB" id="A0A9D0ZH01"/>
<gene>
    <name evidence="1" type="ORF">IAD32_02050</name>
</gene>
<organism evidence="1 2">
    <name type="scientific">Candidatus Scatavimonas merdigallinarum</name>
    <dbReference type="NCBI Taxonomy" id="2840914"/>
    <lineage>
        <taxon>Bacteria</taxon>
        <taxon>Bacillati</taxon>
        <taxon>Bacillota</taxon>
        <taxon>Clostridia</taxon>
        <taxon>Eubacteriales</taxon>
        <taxon>Oscillospiraceae</taxon>
        <taxon>Oscillospiraceae incertae sedis</taxon>
        <taxon>Candidatus Scatavimonas</taxon>
    </lineage>
</organism>
<reference evidence="1" key="2">
    <citation type="journal article" date="2021" name="PeerJ">
        <title>Extensive microbial diversity within the chicken gut microbiome revealed by metagenomics and culture.</title>
        <authorList>
            <person name="Gilroy R."/>
            <person name="Ravi A."/>
            <person name="Getino M."/>
            <person name="Pursley I."/>
            <person name="Horton D.L."/>
            <person name="Alikhan N.F."/>
            <person name="Baker D."/>
            <person name="Gharbi K."/>
            <person name="Hall N."/>
            <person name="Watson M."/>
            <person name="Adriaenssens E.M."/>
            <person name="Foster-Nyarko E."/>
            <person name="Jarju S."/>
            <person name="Secka A."/>
            <person name="Antonio M."/>
            <person name="Oren A."/>
            <person name="Chaudhuri R.R."/>
            <person name="La Ragione R."/>
            <person name="Hildebrand F."/>
            <person name="Pallen M.J."/>
        </authorList>
    </citation>
    <scope>NUCLEOTIDE SEQUENCE</scope>
    <source>
        <strain evidence="1">ChiSjej1B19-3389</strain>
    </source>
</reference>
<comment type="caution">
    <text evidence="1">The sequence shown here is derived from an EMBL/GenBank/DDBJ whole genome shotgun (WGS) entry which is preliminary data.</text>
</comment>